<dbReference type="PANTHER" id="PTHR41324">
    <property type="entry name" value="MEMBRANE PROTEIN-RELATED"/>
    <property type="match status" value="1"/>
</dbReference>
<dbReference type="EMBL" id="CACRUG010000006">
    <property type="protein sequence ID" value="VYU01050.1"/>
    <property type="molecule type" value="Genomic_DNA"/>
</dbReference>
<gene>
    <name evidence="1" type="ORF">VPLFYP99_01747</name>
</gene>
<name>A0A6N3B8N4_VEIPA</name>
<sequence>MNKTNTRAMVETAFVSAIGVILSAISVYIPAFAFLSFFVTPAAIGIIGTKWGRKYSISAAIVTTFLAVILFGPWNGIPVGLFAAVGVGVGEGNRLSLGTIKRLLLPSIAMFVAVLVTFIAQAYISGIDLSMIDIQMTEQARMIADQALQTNSNITQEQADLFVKNVDKLATGLKDAFFVAVAIAAVSYSYITIQISIWLGKRLHISIPRFLPIEEWRMPIWSAGLYALGIIGIYGAPHISMDSSWVTAISTNVLLLGSSMCSVHGFAALADLMSSYRMSNKLKWILLGVYAFFFGQALAIFGVIDMFLDLRTRYKARQ</sequence>
<evidence type="ECO:0000313" key="1">
    <source>
        <dbReference type="EMBL" id="VYU01050.1"/>
    </source>
</evidence>
<organism evidence="1">
    <name type="scientific">Veillonella parvula</name>
    <name type="common">Staphylococcus parvulus</name>
    <dbReference type="NCBI Taxonomy" id="29466"/>
    <lineage>
        <taxon>Bacteria</taxon>
        <taxon>Bacillati</taxon>
        <taxon>Bacillota</taxon>
        <taxon>Negativicutes</taxon>
        <taxon>Veillonellales</taxon>
        <taxon>Veillonellaceae</taxon>
        <taxon>Veillonella</taxon>
    </lineage>
</organism>
<dbReference type="PANTHER" id="PTHR41324:SF1">
    <property type="entry name" value="DUF2232 DOMAIN-CONTAINING PROTEIN"/>
    <property type="match status" value="1"/>
</dbReference>
<dbReference type="RefSeq" id="WP_156697311.1">
    <property type="nucleotide sequence ID" value="NZ_CACRUG010000006.1"/>
</dbReference>
<proteinExistence type="predicted"/>
<protein>
    <submittedName>
        <fullName evidence="1">Uncharacterized protein</fullName>
    </submittedName>
</protein>
<reference evidence="1" key="1">
    <citation type="submission" date="2019-11" db="EMBL/GenBank/DDBJ databases">
        <authorList>
            <person name="Feng L."/>
        </authorList>
    </citation>
    <scope>NUCLEOTIDE SEQUENCE</scope>
    <source>
        <strain evidence="1">VparvulaLFYP99</strain>
    </source>
</reference>
<dbReference type="InterPro" id="IPR018710">
    <property type="entry name" value="DUF2232"/>
</dbReference>
<accession>A0A6N3B8N4</accession>
<dbReference type="Pfam" id="PF09991">
    <property type="entry name" value="DUF2232"/>
    <property type="match status" value="1"/>
</dbReference>
<dbReference type="AlphaFoldDB" id="A0A6N3B8N4"/>